<evidence type="ECO:0000256" key="3">
    <source>
        <dbReference type="ARBA" id="ARBA00022679"/>
    </source>
</evidence>
<accession>A0ABV4WQ48</accession>
<dbReference type="InterPro" id="IPR003356">
    <property type="entry name" value="DNA_methylase_A-5"/>
</dbReference>
<evidence type="ECO:0000256" key="1">
    <source>
        <dbReference type="ARBA" id="ARBA00011900"/>
    </source>
</evidence>
<comment type="caution">
    <text evidence="8">The sequence shown here is derived from an EMBL/GenBank/DDBJ whole genome shotgun (WGS) entry which is preliminary data.</text>
</comment>
<dbReference type="RefSeq" id="WP_413279203.1">
    <property type="nucleotide sequence ID" value="NZ_JBHFNT010000177.1"/>
</dbReference>
<evidence type="ECO:0000256" key="5">
    <source>
        <dbReference type="ARBA" id="ARBA00022747"/>
    </source>
</evidence>
<feature type="non-terminal residue" evidence="8">
    <location>
        <position position="1"/>
    </location>
</feature>
<sequence>AIVLNGSPLFTGDAGSGESEIRRWILENDWLESIVALPGQLFYNTGITTYIWVLSNRKPEYRKGKVLLVNGAATYKVKGRVKEKEVEVFAQKMRKSLGDKRNELSEIHIDKLDDLAFDFAEGVYTKVFDNSDFGYRKITIERPLRLNFQASPERIARLETQAAFMNLASSKKKGTAGETEIEAGKKLQSIIREVLSQLGEKVYKNRQEFEKVIEAAFKQAKTNTQSDRQLSLFGETESIKLSAPVKKAILAALSEKDETADICFDDKGNPEPDPELRDYENVPLKEDIYVYFDREVKPHVPDAWINETVIDEKDELVGKVGYELNFNRHFYEYQPLRLRKEIAAEIKVLQASLVAVFNQMAAE</sequence>
<dbReference type="EMBL" id="JBHFNT010000177">
    <property type="protein sequence ID" value="MFB2836836.1"/>
    <property type="molecule type" value="Genomic_DNA"/>
</dbReference>
<dbReference type="Pfam" id="PF02384">
    <property type="entry name" value="N6_Mtase"/>
    <property type="match status" value="1"/>
</dbReference>
<evidence type="ECO:0000256" key="2">
    <source>
        <dbReference type="ARBA" id="ARBA00022603"/>
    </source>
</evidence>
<organism evidence="8 9">
    <name type="scientific">Floridaenema evergladense BLCC-F167</name>
    <dbReference type="NCBI Taxonomy" id="3153639"/>
    <lineage>
        <taxon>Bacteria</taxon>
        <taxon>Bacillati</taxon>
        <taxon>Cyanobacteriota</taxon>
        <taxon>Cyanophyceae</taxon>
        <taxon>Oscillatoriophycideae</taxon>
        <taxon>Aerosakkonematales</taxon>
        <taxon>Aerosakkonemataceae</taxon>
        <taxon>Floridanema</taxon>
        <taxon>Floridanema evergladense</taxon>
    </lineage>
</organism>
<evidence type="ECO:0000313" key="8">
    <source>
        <dbReference type="EMBL" id="MFB2836836.1"/>
    </source>
</evidence>
<dbReference type="GO" id="GO:0032259">
    <property type="term" value="P:methylation"/>
    <property type="evidence" value="ECO:0007669"/>
    <property type="project" value="UniProtKB-KW"/>
</dbReference>
<gene>
    <name evidence="8" type="ORF">ACE1CA_20095</name>
</gene>
<dbReference type="PANTHER" id="PTHR42933">
    <property type="entry name" value="SLR6095 PROTEIN"/>
    <property type="match status" value="1"/>
</dbReference>
<dbReference type="EC" id="2.1.1.72" evidence="1"/>
<keyword evidence="4" id="KW-0949">S-adenosyl-L-methionine</keyword>
<comment type="catalytic activity">
    <reaction evidence="6">
        <text>a 2'-deoxyadenosine in DNA + S-adenosyl-L-methionine = an N(6)-methyl-2'-deoxyadenosine in DNA + S-adenosyl-L-homocysteine + H(+)</text>
        <dbReference type="Rhea" id="RHEA:15197"/>
        <dbReference type="Rhea" id="RHEA-COMP:12418"/>
        <dbReference type="Rhea" id="RHEA-COMP:12419"/>
        <dbReference type="ChEBI" id="CHEBI:15378"/>
        <dbReference type="ChEBI" id="CHEBI:57856"/>
        <dbReference type="ChEBI" id="CHEBI:59789"/>
        <dbReference type="ChEBI" id="CHEBI:90615"/>
        <dbReference type="ChEBI" id="CHEBI:90616"/>
        <dbReference type="EC" id="2.1.1.72"/>
    </reaction>
</comment>
<keyword evidence="3 8" id="KW-0808">Transferase</keyword>
<dbReference type="SUPFAM" id="SSF53335">
    <property type="entry name" value="S-adenosyl-L-methionine-dependent methyltransferases"/>
    <property type="match status" value="1"/>
</dbReference>
<reference evidence="8 9" key="1">
    <citation type="submission" date="2024-09" db="EMBL/GenBank/DDBJ databases">
        <title>Floridaenema gen nov. (Aerosakkonemataceae, Aerosakkonematales ord. nov., Cyanobacteria) from benthic tropical and subtropical fresh waters, with the description of four new species.</title>
        <authorList>
            <person name="Moretto J.A."/>
            <person name="Berthold D.E."/>
            <person name="Lefler F.W."/>
            <person name="Huang I.-S."/>
            <person name="Laughinghouse H. IV."/>
        </authorList>
    </citation>
    <scope>NUCLEOTIDE SEQUENCE [LARGE SCALE GENOMIC DNA]</scope>
    <source>
        <strain evidence="8 9">BLCC-F167</strain>
    </source>
</reference>
<dbReference type="GO" id="GO:0008168">
    <property type="term" value="F:methyltransferase activity"/>
    <property type="evidence" value="ECO:0007669"/>
    <property type="project" value="UniProtKB-KW"/>
</dbReference>
<keyword evidence="5" id="KW-0680">Restriction system</keyword>
<evidence type="ECO:0000259" key="7">
    <source>
        <dbReference type="Pfam" id="PF02384"/>
    </source>
</evidence>
<proteinExistence type="predicted"/>
<dbReference type="InterPro" id="IPR029063">
    <property type="entry name" value="SAM-dependent_MTases_sf"/>
</dbReference>
<dbReference type="PANTHER" id="PTHR42933:SF3">
    <property type="entry name" value="TYPE I RESTRICTION ENZYME MJAVIII METHYLASE SUBUNIT"/>
    <property type="match status" value="1"/>
</dbReference>
<feature type="domain" description="DNA methylase adenine-specific" evidence="7">
    <location>
        <begin position="1"/>
        <end position="98"/>
    </location>
</feature>
<evidence type="ECO:0000256" key="6">
    <source>
        <dbReference type="ARBA" id="ARBA00047942"/>
    </source>
</evidence>
<dbReference type="Gene3D" id="3.40.50.150">
    <property type="entry name" value="Vaccinia Virus protein VP39"/>
    <property type="match status" value="1"/>
</dbReference>
<evidence type="ECO:0000313" key="9">
    <source>
        <dbReference type="Proteomes" id="UP001576780"/>
    </source>
</evidence>
<keyword evidence="2 8" id="KW-0489">Methyltransferase</keyword>
<dbReference type="Proteomes" id="UP001576780">
    <property type="component" value="Unassembled WGS sequence"/>
</dbReference>
<name>A0ABV4WQ48_9CYAN</name>
<protein>
    <recommendedName>
        <fullName evidence="1">site-specific DNA-methyltransferase (adenine-specific)</fullName>
        <ecNumber evidence="1">2.1.1.72</ecNumber>
    </recommendedName>
</protein>
<evidence type="ECO:0000256" key="4">
    <source>
        <dbReference type="ARBA" id="ARBA00022691"/>
    </source>
</evidence>
<keyword evidence="9" id="KW-1185">Reference proteome</keyword>
<dbReference type="InterPro" id="IPR051537">
    <property type="entry name" value="DNA_Adenine_Mtase"/>
</dbReference>